<dbReference type="InterPro" id="IPR036259">
    <property type="entry name" value="MFS_trans_sf"/>
</dbReference>
<feature type="transmembrane region" description="Helical" evidence="8">
    <location>
        <begin position="152"/>
        <end position="173"/>
    </location>
</feature>
<gene>
    <name evidence="10" type="ORF">ACFPCV_05240</name>
</gene>
<keyword evidence="3" id="KW-1003">Cell membrane</keyword>
<dbReference type="PANTHER" id="PTHR42718:SF46">
    <property type="entry name" value="BLR6921 PROTEIN"/>
    <property type="match status" value="1"/>
</dbReference>
<evidence type="ECO:0000256" key="4">
    <source>
        <dbReference type="ARBA" id="ARBA00022692"/>
    </source>
</evidence>
<dbReference type="CDD" id="cd17321">
    <property type="entry name" value="MFS_MMR_MDR_like"/>
    <property type="match status" value="1"/>
</dbReference>
<dbReference type="Gene3D" id="1.20.1250.20">
    <property type="entry name" value="MFS general substrate transporter like domains"/>
    <property type="match status" value="2"/>
</dbReference>
<feature type="transmembrane region" description="Helical" evidence="8">
    <location>
        <begin position="26"/>
        <end position="50"/>
    </location>
</feature>
<evidence type="ECO:0000256" key="2">
    <source>
        <dbReference type="ARBA" id="ARBA00022448"/>
    </source>
</evidence>
<feature type="transmembrane region" description="Helical" evidence="8">
    <location>
        <begin position="62"/>
        <end position="80"/>
    </location>
</feature>
<dbReference type="PANTHER" id="PTHR42718">
    <property type="entry name" value="MAJOR FACILITATOR SUPERFAMILY MULTIDRUG TRANSPORTER MFSC"/>
    <property type="match status" value="1"/>
</dbReference>
<dbReference type="InterPro" id="IPR020846">
    <property type="entry name" value="MFS_dom"/>
</dbReference>
<keyword evidence="6 8" id="KW-0472">Membrane</keyword>
<comment type="subcellular location">
    <subcellularLocation>
        <location evidence="1">Cell membrane</location>
        <topology evidence="1">Multi-pass membrane protein</topology>
    </subcellularLocation>
</comment>
<name>A0ABV9RU91_9PSEU</name>
<feature type="domain" description="Major facilitator superfamily (MFS) profile" evidence="9">
    <location>
        <begin position="26"/>
        <end position="468"/>
    </location>
</feature>
<feature type="transmembrane region" description="Helical" evidence="8">
    <location>
        <begin position="121"/>
        <end position="140"/>
    </location>
</feature>
<feature type="transmembrane region" description="Helical" evidence="8">
    <location>
        <begin position="346"/>
        <end position="364"/>
    </location>
</feature>
<accession>A0ABV9RU91</accession>
<proteinExistence type="predicted"/>
<organism evidence="10 11">
    <name type="scientific">Actinophytocola glycyrrhizae</name>
    <dbReference type="NCBI Taxonomy" id="2044873"/>
    <lineage>
        <taxon>Bacteria</taxon>
        <taxon>Bacillati</taxon>
        <taxon>Actinomycetota</taxon>
        <taxon>Actinomycetes</taxon>
        <taxon>Pseudonocardiales</taxon>
        <taxon>Pseudonocardiaceae</taxon>
    </lineage>
</organism>
<feature type="region of interest" description="Disordered" evidence="7">
    <location>
        <begin position="1"/>
        <end position="20"/>
    </location>
</feature>
<keyword evidence="11" id="KW-1185">Reference proteome</keyword>
<evidence type="ECO:0000256" key="5">
    <source>
        <dbReference type="ARBA" id="ARBA00022989"/>
    </source>
</evidence>
<evidence type="ECO:0000313" key="10">
    <source>
        <dbReference type="EMBL" id="MFC4852900.1"/>
    </source>
</evidence>
<evidence type="ECO:0000313" key="11">
    <source>
        <dbReference type="Proteomes" id="UP001595859"/>
    </source>
</evidence>
<dbReference type="SUPFAM" id="SSF103473">
    <property type="entry name" value="MFS general substrate transporter"/>
    <property type="match status" value="1"/>
</dbReference>
<feature type="transmembrane region" description="Helical" evidence="8">
    <location>
        <begin position="282"/>
        <end position="305"/>
    </location>
</feature>
<feature type="transmembrane region" description="Helical" evidence="8">
    <location>
        <begin position="442"/>
        <end position="464"/>
    </location>
</feature>
<sequence>MADPGQATRSPVPGGPPRATTEQKRILAVLLGAQFMLAADFSILTVALPVIGDNLGLSVGDLQWVTTGFALPAAGLTLLFGRAGDLAGRRTLFLAGITLLAIASLAGTFATGAGVLIAARVAQGVATAMTIPSAMSLLTTSFPEGPMRRRALGINGALLGGGFTAGAFIGGLLTGLLSWRWAFLINVPVALLLFVGALLFIRDSGERSTAKLDIPGALTVTAGLLALVYGITTAGHAGWGDIWVLVFLSSGVVLLVAFWFVEQRSRHPLVPAWVLRTRTVAVANVGGVVTIAMVTGICFLMTLYLQEVLGYSAVATGLALGGPGLLVILGGTLAPRFIGRYGSSRTLAASLLLQAFAFATLLLIGTDRAAGVLVVVALAFGFFGHALSLVSYMVTATSGIPDHEQGLATGLSTTSMQIGITLGIPVLSAIATSRPGVILHGLRAATLADVVILLAGAAAVWVFLARKDSPADRK</sequence>
<feature type="transmembrane region" description="Helical" evidence="8">
    <location>
        <begin position="179"/>
        <end position="200"/>
    </location>
</feature>
<evidence type="ECO:0000256" key="6">
    <source>
        <dbReference type="ARBA" id="ARBA00023136"/>
    </source>
</evidence>
<feature type="transmembrane region" description="Helical" evidence="8">
    <location>
        <begin position="92"/>
        <end position="115"/>
    </location>
</feature>
<evidence type="ECO:0000256" key="3">
    <source>
        <dbReference type="ARBA" id="ARBA00022475"/>
    </source>
</evidence>
<evidence type="ECO:0000259" key="9">
    <source>
        <dbReference type="PROSITE" id="PS50850"/>
    </source>
</evidence>
<protein>
    <submittedName>
        <fullName evidence="10">MFS transporter</fullName>
    </submittedName>
</protein>
<keyword evidence="5 8" id="KW-1133">Transmembrane helix</keyword>
<comment type="caution">
    <text evidence="10">The sequence shown here is derived from an EMBL/GenBank/DDBJ whole genome shotgun (WGS) entry which is preliminary data.</text>
</comment>
<keyword evidence="4 8" id="KW-0812">Transmembrane</keyword>
<feature type="transmembrane region" description="Helical" evidence="8">
    <location>
        <begin position="311"/>
        <end position="334"/>
    </location>
</feature>
<dbReference type="PROSITE" id="PS50850">
    <property type="entry name" value="MFS"/>
    <property type="match status" value="1"/>
</dbReference>
<feature type="transmembrane region" description="Helical" evidence="8">
    <location>
        <begin position="406"/>
        <end position="430"/>
    </location>
</feature>
<feature type="transmembrane region" description="Helical" evidence="8">
    <location>
        <begin position="370"/>
        <end position="394"/>
    </location>
</feature>
<dbReference type="RefSeq" id="WP_378054852.1">
    <property type="nucleotide sequence ID" value="NZ_JBHSIS010000002.1"/>
</dbReference>
<evidence type="ECO:0000256" key="1">
    <source>
        <dbReference type="ARBA" id="ARBA00004651"/>
    </source>
</evidence>
<feature type="transmembrane region" description="Helical" evidence="8">
    <location>
        <begin position="242"/>
        <end position="261"/>
    </location>
</feature>
<dbReference type="EMBL" id="JBHSIS010000002">
    <property type="protein sequence ID" value="MFC4852900.1"/>
    <property type="molecule type" value="Genomic_DNA"/>
</dbReference>
<dbReference type="InterPro" id="IPR011701">
    <property type="entry name" value="MFS"/>
</dbReference>
<evidence type="ECO:0000256" key="8">
    <source>
        <dbReference type="SAM" id="Phobius"/>
    </source>
</evidence>
<feature type="transmembrane region" description="Helical" evidence="8">
    <location>
        <begin position="212"/>
        <end position="230"/>
    </location>
</feature>
<keyword evidence="2" id="KW-0813">Transport</keyword>
<reference evidence="11" key="1">
    <citation type="journal article" date="2019" name="Int. J. Syst. Evol. Microbiol.">
        <title>The Global Catalogue of Microorganisms (GCM) 10K type strain sequencing project: providing services to taxonomists for standard genome sequencing and annotation.</title>
        <authorList>
            <consortium name="The Broad Institute Genomics Platform"/>
            <consortium name="The Broad Institute Genome Sequencing Center for Infectious Disease"/>
            <person name="Wu L."/>
            <person name="Ma J."/>
        </authorList>
    </citation>
    <scope>NUCLEOTIDE SEQUENCE [LARGE SCALE GENOMIC DNA]</scope>
    <source>
        <strain evidence="11">ZS-22-S1</strain>
    </source>
</reference>
<dbReference type="Pfam" id="PF07690">
    <property type="entry name" value="MFS_1"/>
    <property type="match status" value="1"/>
</dbReference>
<dbReference type="Proteomes" id="UP001595859">
    <property type="component" value="Unassembled WGS sequence"/>
</dbReference>
<evidence type="ECO:0000256" key="7">
    <source>
        <dbReference type="SAM" id="MobiDB-lite"/>
    </source>
</evidence>